<name>A0A1G9BLV1_9STAP</name>
<comment type="cofactor">
    <cofactor evidence="8">
        <name>a divalent metal cation</name>
        <dbReference type="ChEBI" id="CHEBI:60240"/>
    </cofactor>
    <text evidence="8">Binds 2 divalent metal cations per subunit.</text>
</comment>
<dbReference type="PANTHER" id="PTHR32481">
    <property type="entry name" value="AMINOPEPTIDASE"/>
    <property type="match status" value="1"/>
</dbReference>
<feature type="binding site" evidence="8">
    <location>
        <position position="322"/>
    </location>
    <ligand>
        <name>Zn(2+)</name>
        <dbReference type="ChEBI" id="CHEBI:29105"/>
        <label>2</label>
    </ligand>
</feature>
<dbReference type="PIRSF" id="PIRSF001123">
    <property type="entry name" value="PepA_GA"/>
    <property type="match status" value="1"/>
</dbReference>
<evidence type="ECO:0000256" key="4">
    <source>
        <dbReference type="ARBA" id="ARBA00022723"/>
    </source>
</evidence>
<feature type="binding site" evidence="8">
    <location>
        <position position="237"/>
    </location>
    <ligand>
        <name>Zn(2+)</name>
        <dbReference type="ChEBI" id="CHEBI:29105"/>
        <label>1</label>
    </ligand>
</feature>
<reference evidence="11" key="2">
    <citation type="submission" date="2016-10" db="EMBL/GenBank/DDBJ databases">
        <authorList>
            <person name="Varghese N."/>
            <person name="Submissions S."/>
        </authorList>
    </citation>
    <scope>NUCLEOTIDE SEQUENCE [LARGE SCALE GENOMIC DNA]</scope>
    <source>
        <strain evidence="11">CGMCC 1.8911</strain>
    </source>
</reference>
<dbReference type="InterPro" id="IPR051464">
    <property type="entry name" value="Peptidase_M42_aminopept"/>
</dbReference>
<dbReference type="OrthoDB" id="9772053at2"/>
<dbReference type="SUPFAM" id="SSF101821">
    <property type="entry name" value="Aminopeptidase/glucanase lid domain"/>
    <property type="match status" value="1"/>
</dbReference>
<dbReference type="Pfam" id="PF05343">
    <property type="entry name" value="Peptidase_M42"/>
    <property type="match status" value="1"/>
</dbReference>
<dbReference type="EMBL" id="JAGGKN010000005">
    <property type="protein sequence ID" value="MBP1952576.1"/>
    <property type="molecule type" value="Genomic_DNA"/>
</dbReference>
<dbReference type="SUPFAM" id="SSF53187">
    <property type="entry name" value="Zn-dependent exopeptidases"/>
    <property type="match status" value="1"/>
</dbReference>
<gene>
    <name evidence="9" type="ORF">J2Z27_001624</name>
    <name evidence="10" type="ORF">SAMN05216187_10847</name>
</gene>
<keyword evidence="12" id="KW-1185">Reference proteome</keyword>
<evidence type="ECO:0000256" key="1">
    <source>
        <dbReference type="ARBA" id="ARBA00006272"/>
    </source>
</evidence>
<dbReference type="InterPro" id="IPR023367">
    <property type="entry name" value="Peptidase_M42_dom2"/>
</dbReference>
<evidence type="ECO:0000256" key="7">
    <source>
        <dbReference type="PIRSR" id="PIRSR001123-1"/>
    </source>
</evidence>
<proteinExistence type="inferred from homology"/>
<keyword evidence="3" id="KW-0645">Protease</keyword>
<accession>A0A1G9BLV1</accession>
<dbReference type="GO" id="GO:0046872">
    <property type="term" value="F:metal ion binding"/>
    <property type="evidence" value="ECO:0007669"/>
    <property type="project" value="UniProtKB-UniRule"/>
</dbReference>
<dbReference type="GO" id="GO:0004230">
    <property type="term" value="F:glutamyl aminopeptidase activity"/>
    <property type="evidence" value="ECO:0007669"/>
    <property type="project" value="UniProtKB-EC"/>
</dbReference>
<reference evidence="10" key="1">
    <citation type="submission" date="2016-10" db="EMBL/GenBank/DDBJ databases">
        <authorList>
            <person name="de Groot N.N."/>
        </authorList>
    </citation>
    <scope>NUCLEOTIDE SEQUENCE [LARGE SCALE GENOMIC DNA]</scope>
    <source>
        <strain evidence="10">CGMCC 1.8911</strain>
    </source>
</reference>
<evidence type="ECO:0000313" key="9">
    <source>
        <dbReference type="EMBL" id="MBP1952576.1"/>
    </source>
</evidence>
<comment type="similarity">
    <text evidence="1 6">Belongs to the peptidase M42 family.</text>
</comment>
<feature type="binding site" evidence="8">
    <location>
        <position position="182"/>
    </location>
    <ligand>
        <name>Zn(2+)</name>
        <dbReference type="ChEBI" id="CHEBI:29105"/>
        <label>2</label>
    </ligand>
</feature>
<dbReference type="STRING" id="586411.SAMN05216187_10847"/>
<dbReference type="GO" id="GO:0006508">
    <property type="term" value="P:proteolysis"/>
    <property type="evidence" value="ECO:0007669"/>
    <property type="project" value="UniProtKB-KW"/>
</dbReference>
<dbReference type="Proteomes" id="UP001519348">
    <property type="component" value="Unassembled WGS sequence"/>
</dbReference>
<evidence type="ECO:0000256" key="6">
    <source>
        <dbReference type="PIRNR" id="PIRNR001123"/>
    </source>
</evidence>
<evidence type="ECO:0000256" key="3">
    <source>
        <dbReference type="ARBA" id="ARBA00022670"/>
    </source>
</evidence>
<dbReference type="AlphaFoldDB" id="A0A1G9BLV1"/>
<evidence type="ECO:0000313" key="10">
    <source>
        <dbReference type="EMBL" id="SDK40230.1"/>
    </source>
</evidence>
<keyword evidence="5 9" id="KW-0378">Hydrolase</keyword>
<evidence type="ECO:0000256" key="8">
    <source>
        <dbReference type="PIRSR" id="PIRSR001123-2"/>
    </source>
</evidence>
<dbReference type="PANTHER" id="PTHR32481:SF0">
    <property type="entry name" value="AMINOPEPTIDASE YPDE-RELATED"/>
    <property type="match status" value="1"/>
</dbReference>
<dbReference type="Proteomes" id="UP000242700">
    <property type="component" value="Unassembled WGS sequence"/>
</dbReference>
<reference evidence="9 12" key="3">
    <citation type="submission" date="2021-03" db="EMBL/GenBank/DDBJ databases">
        <title>Genomic Encyclopedia of Type Strains, Phase IV (KMG-IV): sequencing the most valuable type-strain genomes for metagenomic binning, comparative biology and taxonomic classification.</title>
        <authorList>
            <person name="Goeker M."/>
        </authorList>
    </citation>
    <scope>NUCLEOTIDE SEQUENCE [LARGE SCALE GENOMIC DNA]</scope>
    <source>
        <strain evidence="9 12">DSM 22420</strain>
    </source>
</reference>
<feature type="active site" description="Proton acceptor" evidence="7">
    <location>
        <position position="214"/>
    </location>
</feature>
<protein>
    <submittedName>
        <fullName evidence="10">Glutamyl aminopeptidase</fullName>
        <ecNumber evidence="9">3.4.11.7</ecNumber>
    </submittedName>
</protein>
<keyword evidence="4 8" id="KW-0479">Metal-binding</keyword>
<organism evidence="10 11">
    <name type="scientific">Jeotgalicoccus aerolatus</name>
    <dbReference type="NCBI Taxonomy" id="709510"/>
    <lineage>
        <taxon>Bacteria</taxon>
        <taxon>Bacillati</taxon>
        <taxon>Bacillota</taxon>
        <taxon>Bacilli</taxon>
        <taxon>Bacillales</taxon>
        <taxon>Staphylococcaceae</taxon>
        <taxon>Jeotgalicoccus</taxon>
    </lineage>
</organism>
<evidence type="ECO:0000256" key="5">
    <source>
        <dbReference type="ARBA" id="ARBA00022801"/>
    </source>
</evidence>
<dbReference type="Gene3D" id="3.40.630.10">
    <property type="entry name" value="Zn peptidases"/>
    <property type="match status" value="1"/>
</dbReference>
<feature type="binding site" evidence="8">
    <location>
        <position position="182"/>
    </location>
    <ligand>
        <name>Zn(2+)</name>
        <dbReference type="ChEBI" id="CHEBI:29105"/>
        <label>1</label>
    </ligand>
</feature>
<feature type="binding site" evidence="8">
    <location>
        <position position="69"/>
    </location>
    <ligand>
        <name>Zn(2+)</name>
        <dbReference type="ChEBI" id="CHEBI:29105"/>
        <label>1</label>
    </ligand>
</feature>
<feature type="binding site" evidence="8">
    <location>
        <position position="215"/>
    </location>
    <ligand>
        <name>Zn(2+)</name>
        <dbReference type="ChEBI" id="CHEBI:29105"/>
        <label>2</label>
    </ligand>
</feature>
<sequence>MELSEKTLDRMKTLTGLHGAPGFEDKVREYMKKELSEYADEIIQDGLGGIFAVKKSTKENAPKVLVAAHMDEVGFMVTALMDNGFIKFTPLGGWASDVLLSQRFSVRTSQDEEITGVIGSVPVHFRRGGSKETKIEDMLLDVGADSKEELLEMGINLGDSIVPEVDFKVLKNDKKLLAKAWDNRYGCLIAIEALESLKDTELDCDLYIGANVQEEVGLRGAKASTHMIDPDIAFVVDCSPANDMMGKKDDLGKIGEGTLIRLFDRTMILAPRMREFLLETAKESDAKYQYYHSPGGTDAGSIHTSNNGVPSAVVGICSRYIHTANSIINYEDYLHAHNLLTSLIKKVNTDTVDKIRG</sequence>
<evidence type="ECO:0000256" key="2">
    <source>
        <dbReference type="ARBA" id="ARBA00022438"/>
    </source>
</evidence>
<dbReference type="InterPro" id="IPR008007">
    <property type="entry name" value="Peptidase_M42"/>
</dbReference>
<evidence type="ECO:0000313" key="11">
    <source>
        <dbReference type="Proteomes" id="UP000242700"/>
    </source>
</evidence>
<dbReference type="EMBL" id="FNFI01000008">
    <property type="protein sequence ID" value="SDK40230.1"/>
    <property type="molecule type" value="Genomic_DNA"/>
</dbReference>
<dbReference type="CDD" id="cd05656">
    <property type="entry name" value="M42_Frv"/>
    <property type="match status" value="1"/>
</dbReference>
<keyword evidence="2 10" id="KW-0031">Aminopeptidase</keyword>
<dbReference type="Gene3D" id="2.40.30.40">
    <property type="entry name" value="Peptidase M42, domain 2"/>
    <property type="match status" value="1"/>
</dbReference>
<dbReference type="EC" id="3.4.11.7" evidence="9"/>
<dbReference type="RefSeq" id="WP_092598325.1">
    <property type="nucleotide sequence ID" value="NZ_BMCN01000001.1"/>
</dbReference>
<evidence type="ECO:0000313" key="12">
    <source>
        <dbReference type="Proteomes" id="UP001519348"/>
    </source>
</evidence>